<keyword evidence="4" id="KW-0418">Kinase</keyword>
<evidence type="ECO:0000256" key="2">
    <source>
        <dbReference type="SAM" id="Phobius"/>
    </source>
</evidence>
<dbReference type="RefSeq" id="XP_009495401.1">
    <property type="nucleotide sequence ID" value="XM_009497126.1"/>
</dbReference>
<dbReference type="InterPro" id="IPR011009">
    <property type="entry name" value="Kinase-like_dom_sf"/>
</dbReference>
<dbReference type="SMART" id="SM00220">
    <property type="entry name" value="S_TKc"/>
    <property type="match status" value="1"/>
</dbReference>
<dbReference type="InterPro" id="IPR006212">
    <property type="entry name" value="Furin_repeat"/>
</dbReference>
<evidence type="ECO:0000313" key="4">
    <source>
        <dbReference type="EMBL" id="KCV69795.1"/>
    </source>
</evidence>
<dbReference type="Gene3D" id="1.10.510.10">
    <property type="entry name" value="Transferase(Phosphotransferase) domain 1"/>
    <property type="match status" value="1"/>
</dbReference>
<evidence type="ECO:0000313" key="5">
    <source>
        <dbReference type="Proteomes" id="UP000030693"/>
    </source>
</evidence>
<dbReference type="SUPFAM" id="SSF56112">
    <property type="entry name" value="Protein kinase-like (PK-like)"/>
    <property type="match status" value="1"/>
</dbReference>
<dbReference type="eggNOG" id="KOG0192">
    <property type="taxonomic scope" value="Eukaryota"/>
</dbReference>
<dbReference type="EMBL" id="KB932205">
    <property type="protein sequence ID" value="KCV69795.1"/>
    <property type="molecule type" value="Genomic_DNA"/>
</dbReference>
<dbReference type="eggNOG" id="KOG3525">
    <property type="taxonomic scope" value="Eukaryota"/>
</dbReference>
<sequence>MGSPRQPAPGKAAASCPSPPSPPPWATSRVFRLLQLALLVLGLLAGSPGRAAPEAIGRLERPLAEARLAAAPGQAYLHAAPLRLHNAPDFHVAGYLERRPALAAVLRPADLATELFEQHPAVKAPAGPVDPRLGALFHMVAHQTLVDPDMVPPPSPAPPEHGVLVVPTSGAHPAYLSLRDTSIWRVANGPTVGASVHAGYRVLAARGSDSQFIHVLVQAAGGLTLLDFSAAGLTERPISLPAEVTQPQHLTAQVSFSGEFYVQHGEDVYFLQGDGPLTRTIADSAPAALATRLLTTQPSLLDMVSLGADRKLAIRTEHRVATGGTVFSRAIPEEVSLTGRFLNPPVTSLPADSPQRYLYYDDTAQPGGSLWRVDMDDALAWTRLIVPASLARAVISLVELDLSPSLGGRRWYLVAGGRVLLDTAAFCAGDPSVVCDVPGGAATANGWTCAPGRVLSPLLGSGALCGGCADGWRSEPADQSNEDRCIPCPMAKCQACTATECLRCMDGWLLGPDGCVAACPAATTHHGDRCLPHHGQAGFRLTPYADPGLSGTYSCVAATWLVPGASGGVRLRTPGSGPGPDGVLLFGAGAPAAAVAAASSSSSSAPPPPPPPPPLLHHRLPGPWPSAEPLPVTALPGGHALALLHAQARRYVEFAPLLLGAEVLLLGLACLADGHLAKVTFRCVPEPDGQACTPDDLPPEGLASGCTDLAPLGPGAVVAMAAEVATLWRVRPSDGQLEALPLGSWASMPGPFPAAGRPPLALLRDWPSGRTRLAPVQALAEGDPRVAGPLPGDPPAFPPDGQDPASAGALFAPVTLRAGRSAAGAEVVLSRVRATPGAGEPAVWEALHAPAGILPQARTAGLATEALVLAPLQVDPGPDFQVLAVDLPGDGLNAHPSALLLVTPQVVGLAALHCPAAGAACRLGPARLMPPPPGLLRAQDATAVAVGPPGQGLLLLAPATGPAILLHLWEDPCPEGTFPPACTPCHELCLACHGPGRADCTACRLALPLEPGVCLADCPPGTWADSAAGLCACHPGCLRCAPAPSPGAYECLECIPGTSPSPGNALPGRCLACHATCSECSVAGDPAACTRCWPGLLLHGAHCLDACPPGFWPDEQDTCQPCTAHCQSCLGPTACETCAPQYFPLGGQCARCDGTCAACDRADACLACQPGLIFLQTDPQAGSLCGSMCAPGEYAGPARCTGCHASCSLCAGAAHQCQVCAAGHRWSGAAPAPGATGTCVACPPGCTGCTPSKCLGCEEGLFLTHAGACVDSCPGGTFGDADTGTCQLCDVSCQECAGPTDAHCSACAPGLDPVPAPGGLWTCAPACPEGQFRPAGATDCQACHEACSTCNGPTNMDCWRCAEGVLQDRECRQACAAAHVAMAGRCLPCHASCESCTGLRSTECDQCPGDLLALPAGQSPVRCVAACPVGYHGDGSGCAACPARCASCPAQASACSLCERGWLLAAAACVTDCPAGSSAQGGLCSTCHGSCSSCYGPGPDHCLSCAAATPLQWGSSCLGECPAGTFDSASVCTPCHVTCATCTGPLDSQCITCPGDRALHAGACLAACPAGHFAEHPAADGAVCRPCAGSCGTCTGPAADQCTSCPGSAFLHGGRCVAACPGGTFACRTNGSCQPCDTGCRECTTLTSVGGHCAALCHACQHDRVHSPMTGRCEAACPPGEYDTLARGCATCAGPCRGCFGSADHCTSCLDPALWLEPGTGACVGVCPEGQGVAAEWPATSPWLPARVCLACPDGCERCAADSPADRCAIGPDGRLSCRPADTCTWCGPGLLLHAGACVSDCPPGNFADGLASPAACTACHPGCKECHGPGAGDCTGNSAGRSSLGLALGLGVGLLLLLVLVALAALVLWRRRPARWASSVPSAAKAADEDATILNTIVELSLPGSVLVSLETDFRREGHAHLGAGTQGTVYVAQAVGVGIAERLGCPATVAIKCLDPGQAPHALAMFQNEVSLLWSLREHRHILRLYGYSDAPPALVLHRHDADLDTLLRSEIALGPQDTLDIIHQWAAGVEIMHAHRLAHGDIKPGNVLVSRLPGGAWHAAVGDLGTARDLAPGRTSALVLRVPDISAMTIRYAAPEVLAAHQRRQPLATEHCLAADIYAAAIMLWECLTRTSAWPDATVDHITLSVRNGHRPELDLALARFSPGPMVDRLRPMCDLLAVAWQQDPHARPAAGAFRQRCAMCHQSTTLP</sequence>
<dbReference type="InterPro" id="IPR009030">
    <property type="entry name" value="Growth_fac_rcpt_cys_sf"/>
</dbReference>
<gene>
    <name evidence="4" type="ORF">H696_03240</name>
</gene>
<dbReference type="GO" id="GO:0004672">
    <property type="term" value="F:protein kinase activity"/>
    <property type="evidence" value="ECO:0007669"/>
    <property type="project" value="InterPro"/>
</dbReference>
<dbReference type="PROSITE" id="PS50011">
    <property type="entry name" value="PROTEIN_KINASE_DOM"/>
    <property type="match status" value="1"/>
</dbReference>
<accession>A0A058Z697</accession>
<evidence type="ECO:0000256" key="1">
    <source>
        <dbReference type="SAM" id="MobiDB-lite"/>
    </source>
</evidence>
<feature type="compositionally biased region" description="Pro residues" evidence="1">
    <location>
        <begin position="605"/>
        <end position="615"/>
    </location>
</feature>
<keyword evidence="5" id="KW-1185">Reference proteome</keyword>
<feature type="region of interest" description="Disordered" evidence="1">
    <location>
        <begin position="597"/>
        <end position="622"/>
    </location>
</feature>
<keyword evidence="2" id="KW-1133">Transmembrane helix</keyword>
<dbReference type="Proteomes" id="UP000030693">
    <property type="component" value="Unassembled WGS sequence"/>
</dbReference>
<dbReference type="SMART" id="SM00181">
    <property type="entry name" value="EGF"/>
    <property type="match status" value="8"/>
</dbReference>
<dbReference type="PANTHER" id="PTHR45756:SF1">
    <property type="entry name" value="PROTEIN KINASE DOMAIN CONTAINING PROTEIN"/>
    <property type="match status" value="1"/>
</dbReference>
<feature type="transmembrane region" description="Helical" evidence="2">
    <location>
        <begin position="1845"/>
        <end position="1870"/>
    </location>
</feature>
<dbReference type="GO" id="GO:0005524">
    <property type="term" value="F:ATP binding"/>
    <property type="evidence" value="ECO:0007669"/>
    <property type="project" value="InterPro"/>
</dbReference>
<dbReference type="SUPFAM" id="SSF57184">
    <property type="entry name" value="Growth factor receptor domain"/>
    <property type="match status" value="7"/>
</dbReference>
<keyword evidence="2" id="KW-0812">Transmembrane</keyword>
<protein>
    <submittedName>
        <fullName evidence="4">TKL protein kinase</fullName>
    </submittedName>
</protein>
<name>A0A058Z697_FONAL</name>
<feature type="region of interest" description="Disordered" evidence="1">
    <location>
        <begin position="1"/>
        <end position="23"/>
    </location>
</feature>
<dbReference type="GeneID" id="20527965"/>
<keyword evidence="2" id="KW-0472">Membrane</keyword>
<evidence type="ECO:0000259" key="3">
    <source>
        <dbReference type="PROSITE" id="PS50011"/>
    </source>
</evidence>
<dbReference type="CDD" id="cd00064">
    <property type="entry name" value="FU"/>
    <property type="match status" value="8"/>
</dbReference>
<feature type="domain" description="Protein kinase" evidence="3">
    <location>
        <begin position="1917"/>
        <end position="2208"/>
    </location>
</feature>
<dbReference type="SMART" id="SM00261">
    <property type="entry name" value="FU"/>
    <property type="match status" value="17"/>
</dbReference>
<dbReference type="OMA" id="ANASCHA"/>
<dbReference type="InterPro" id="IPR008271">
    <property type="entry name" value="Ser/Thr_kinase_AS"/>
</dbReference>
<dbReference type="InterPro" id="IPR000742">
    <property type="entry name" value="EGF"/>
</dbReference>
<dbReference type="Gene3D" id="2.10.220.10">
    <property type="entry name" value="Hormone Receptor, Insulin-like Growth Factor Receptor 1, Chain A, domain 2"/>
    <property type="match status" value="11"/>
</dbReference>
<dbReference type="InterPro" id="IPR053215">
    <property type="entry name" value="TKL_Ser/Thr_kinase"/>
</dbReference>
<dbReference type="PROSITE" id="PS00108">
    <property type="entry name" value="PROTEIN_KINASE_ST"/>
    <property type="match status" value="1"/>
</dbReference>
<dbReference type="InterPro" id="IPR000719">
    <property type="entry name" value="Prot_kinase_dom"/>
</dbReference>
<dbReference type="Pfam" id="PF00069">
    <property type="entry name" value="Pkinase"/>
    <property type="match status" value="1"/>
</dbReference>
<organism evidence="4">
    <name type="scientific">Fonticula alba</name>
    <name type="common">Slime mold</name>
    <dbReference type="NCBI Taxonomy" id="691883"/>
    <lineage>
        <taxon>Eukaryota</taxon>
        <taxon>Rotosphaerida</taxon>
        <taxon>Fonticulaceae</taxon>
        <taxon>Fonticula</taxon>
    </lineage>
</organism>
<dbReference type="PANTHER" id="PTHR45756">
    <property type="entry name" value="PALMITOYLTRANSFERASE"/>
    <property type="match status" value="1"/>
</dbReference>
<keyword evidence="4" id="KW-0808">Transferase</keyword>
<reference evidence="4" key="1">
    <citation type="submission" date="2013-04" db="EMBL/GenBank/DDBJ databases">
        <title>The Genome Sequence of Fonticula alba ATCC 38817.</title>
        <authorList>
            <consortium name="The Broad Institute Genomics Platform"/>
            <person name="Russ C."/>
            <person name="Cuomo C."/>
            <person name="Burger G."/>
            <person name="Gray M.W."/>
            <person name="Holland P.W.H."/>
            <person name="King N."/>
            <person name="Lang F.B.F."/>
            <person name="Roger A.J."/>
            <person name="Ruiz-Trillo I."/>
            <person name="Brown M."/>
            <person name="Walker B."/>
            <person name="Young S."/>
            <person name="Zeng Q."/>
            <person name="Gargeya S."/>
            <person name="Fitzgerald M."/>
            <person name="Haas B."/>
            <person name="Abouelleil A."/>
            <person name="Allen A.W."/>
            <person name="Alvarado L."/>
            <person name="Arachchi H.M."/>
            <person name="Berlin A.M."/>
            <person name="Chapman S.B."/>
            <person name="Gainer-Dewar J."/>
            <person name="Goldberg J."/>
            <person name="Griggs A."/>
            <person name="Gujja S."/>
            <person name="Hansen M."/>
            <person name="Howarth C."/>
            <person name="Imamovic A."/>
            <person name="Ireland A."/>
            <person name="Larimer J."/>
            <person name="McCowan C."/>
            <person name="Murphy C."/>
            <person name="Pearson M."/>
            <person name="Poon T.W."/>
            <person name="Priest M."/>
            <person name="Roberts A."/>
            <person name="Saif S."/>
            <person name="Shea T."/>
            <person name="Sisk P."/>
            <person name="Sykes S."/>
            <person name="Wortman J."/>
            <person name="Nusbaum C."/>
            <person name="Birren B."/>
        </authorList>
    </citation>
    <scope>NUCLEOTIDE SEQUENCE [LARGE SCALE GENOMIC DNA]</scope>
    <source>
        <strain evidence="4">ATCC 38817</strain>
    </source>
</reference>
<proteinExistence type="predicted"/>
<dbReference type="OrthoDB" id="300641at2759"/>